<evidence type="ECO:0000256" key="1">
    <source>
        <dbReference type="SAM" id="MobiDB-lite"/>
    </source>
</evidence>
<protein>
    <recommendedName>
        <fullName evidence="4">SGNH/GDSL hydrolase family protein</fullName>
    </recommendedName>
</protein>
<dbReference type="SUPFAM" id="SSF52266">
    <property type="entry name" value="SGNH hydrolase"/>
    <property type="match status" value="1"/>
</dbReference>
<dbReference type="EMBL" id="PDOF01000003">
    <property type="protein sequence ID" value="PYZ95885.1"/>
    <property type="molecule type" value="Genomic_DNA"/>
</dbReference>
<evidence type="ECO:0008006" key="4">
    <source>
        <dbReference type="Google" id="ProtNLM"/>
    </source>
</evidence>
<accession>A0A2W0HEZ6</accession>
<proteinExistence type="predicted"/>
<gene>
    <name evidence="2" type="ORF">CR205_16025</name>
</gene>
<dbReference type="AlphaFoldDB" id="A0A2W0HEZ6"/>
<dbReference type="RefSeq" id="WP_110521162.1">
    <property type="nucleotide sequence ID" value="NZ_PDOF01000003.1"/>
</dbReference>
<feature type="compositionally biased region" description="Acidic residues" evidence="1">
    <location>
        <begin position="54"/>
        <end position="76"/>
    </location>
</feature>
<dbReference type="Proteomes" id="UP000248066">
    <property type="component" value="Unassembled WGS sequence"/>
</dbReference>
<feature type="compositionally biased region" description="Low complexity" evidence="1">
    <location>
        <begin position="41"/>
        <end position="53"/>
    </location>
</feature>
<keyword evidence="3" id="KW-1185">Reference proteome</keyword>
<dbReference type="OrthoDB" id="2451965at2"/>
<dbReference type="CDD" id="cd00229">
    <property type="entry name" value="SGNH_hydrolase"/>
    <property type="match status" value="1"/>
</dbReference>
<evidence type="ECO:0000313" key="2">
    <source>
        <dbReference type="EMBL" id="PYZ95885.1"/>
    </source>
</evidence>
<dbReference type="InterPro" id="IPR036514">
    <property type="entry name" value="SGNH_hydro_sf"/>
</dbReference>
<comment type="caution">
    <text evidence="2">The sequence shown here is derived from an EMBL/GenBank/DDBJ whole genome shotgun (WGS) entry which is preliminary data.</text>
</comment>
<sequence length="296" mass="32570">MKRRVVSLIVLVAIISVLAGKWQYDNRLSAIAADAHERLSGGETEASDSSASEENQETGDEDTAGQDGQNEAEEETAYDLTELADVPESVPSLFESQVAEAIEEERPVSILAFGSRALSDYDETGVTPWPELLQDGLADHYGEGLFEVSVHSHGNMSSSQVAAEGLHEEAAASGADIFLIEPFIWNDNGDWFIEDTIYNLERMLDAVIGENPEAVIALMPSQPRGMYQAPNYIANQIVPFGDYADESSHVYLNHWENWPSVESEELQDYLEGVLPSQAGHDAWSEYVLAWLTGENE</sequence>
<feature type="region of interest" description="Disordered" evidence="1">
    <location>
        <begin position="39"/>
        <end position="76"/>
    </location>
</feature>
<organism evidence="2 3">
    <name type="scientific">Alteribacter lacisalsi</name>
    <dbReference type="NCBI Taxonomy" id="2045244"/>
    <lineage>
        <taxon>Bacteria</taxon>
        <taxon>Bacillati</taxon>
        <taxon>Bacillota</taxon>
        <taxon>Bacilli</taxon>
        <taxon>Bacillales</taxon>
        <taxon>Bacillaceae</taxon>
        <taxon>Alteribacter</taxon>
    </lineage>
</organism>
<evidence type="ECO:0000313" key="3">
    <source>
        <dbReference type="Proteomes" id="UP000248066"/>
    </source>
</evidence>
<name>A0A2W0HEZ6_9BACI</name>
<reference evidence="2 3" key="1">
    <citation type="submission" date="2017-10" db="EMBL/GenBank/DDBJ databases">
        <title>Bacillus sp. nov., a halophilic bacterium isolated from a Yangshapao Lake.</title>
        <authorList>
            <person name="Wang H."/>
        </authorList>
    </citation>
    <scope>NUCLEOTIDE SEQUENCE [LARGE SCALE GENOMIC DNA]</scope>
    <source>
        <strain evidence="2 3">YSP-3</strain>
    </source>
</reference>
<dbReference type="Gene3D" id="3.40.50.1110">
    <property type="entry name" value="SGNH hydrolase"/>
    <property type="match status" value="1"/>
</dbReference>